<dbReference type="EMBL" id="LT670849">
    <property type="protein sequence ID" value="SHN87595.1"/>
    <property type="molecule type" value="Genomic_DNA"/>
</dbReference>
<evidence type="ECO:0000313" key="3">
    <source>
        <dbReference type="Proteomes" id="UP000184096"/>
    </source>
</evidence>
<name>A0A1M7UXB0_9BRAD</name>
<dbReference type="Pfam" id="PF01865">
    <property type="entry name" value="PhoU_div"/>
    <property type="match status" value="1"/>
</dbReference>
<dbReference type="PANTHER" id="PTHR37298:SF1">
    <property type="entry name" value="UPF0111 PROTEIN YKAA"/>
    <property type="match status" value="1"/>
</dbReference>
<dbReference type="InterPro" id="IPR052912">
    <property type="entry name" value="UPF0111_domain"/>
</dbReference>
<reference evidence="3" key="1">
    <citation type="submission" date="2016-11" db="EMBL/GenBank/DDBJ databases">
        <authorList>
            <person name="Varghese N."/>
            <person name="Submissions S."/>
        </authorList>
    </citation>
    <scope>NUCLEOTIDE SEQUENCE [LARGE SCALE GENOMIC DNA]</scope>
    <source>
        <strain evidence="3">GAS401</strain>
    </source>
</reference>
<comment type="similarity">
    <text evidence="1">Belongs to the UPF0111 family.</text>
</comment>
<evidence type="ECO:0000313" key="2">
    <source>
        <dbReference type="EMBL" id="SHN87595.1"/>
    </source>
</evidence>
<dbReference type="InterPro" id="IPR018445">
    <property type="entry name" value="Put_Phosphate_transp_reg"/>
</dbReference>
<sequence length="215" mass="24356">MLLRWFRAFLPKEERFFDLFAKHSQAVREGALALQGMLQGGEETPVFCQRVNQFENDADNVTREVLTAVRRTFITPFDRGDIKNLITAMDDAIDQMQQTAKAVMLFEVRTFEPPMREIGTLLVQCSELVGRALPLLQAIGSNVALLTTITEELTKLEGRVDDLHDIGLKELFLKHRDASAMDFIVGAEIYDHLEKVADRFDDVANEISSIVIEQV</sequence>
<protein>
    <recommendedName>
        <fullName evidence="4">Nuclease PIN</fullName>
    </recommendedName>
</protein>
<gene>
    <name evidence="2" type="ORF">SAMN05444170_7265</name>
</gene>
<keyword evidence="3" id="KW-1185">Reference proteome</keyword>
<accession>A0A1M7UXB0</accession>
<dbReference type="Gene3D" id="1.20.58.220">
    <property type="entry name" value="Phosphate transport system protein phou homolog 2, domain 2"/>
    <property type="match status" value="1"/>
</dbReference>
<dbReference type="Proteomes" id="UP000184096">
    <property type="component" value="Chromosome I"/>
</dbReference>
<organism evidence="2 3">
    <name type="scientific">Bradyrhizobium erythrophlei</name>
    <dbReference type="NCBI Taxonomy" id="1437360"/>
    <lineage>
        <taxon>Bacteria</taxon>
        <taxon>Pseudomonadati</taxon>
        <taxon>Pseudomonadota</taxon>
        <taxon>Alphaproteobacteria</taxon>
        <taxon>Hyphomicrobiales</taxon>
        <taxon>Nitrobacteraceae</taxon>
        <taxon>Bradyrhizobium</taxon>
    </lineage>
</organism>
<evidence type="ECO:0008006" key="4">
    <source>
        <dbReference type="Google" id="ProtNLM"/>
    </source>
</evidence>
<dbReference type="InterPro" id="IPR038078">
    <property type="entry name" value="PhoU-like_sf"/>
</dbReference>
<dbReference type="AlphaFoldDB" id="A0A1M7UXB0"/>
<dbReference type="PANTHER" id="PTHR37298">
    <property type="entry name" value="UPF0111 PROTEIN YKAA"/>
    <property type="match status" value="1"/>
</dbReference>
<proteinExistence type="inferred from homology"/>
<evidence type="ECO:0000256" key="1">
    <source>
        <dbReference type="ARBA" id="ARBA00008591"/>
    </source>
</evidence>